<name>A0ABW7I830_9RHOB</name>
<accession>A0ABW7I830</accession>
<evidence type="ECO:0000313" key="2">
    <source>
        <dbReference type="Proteomes" id="UP001607157"/>
    </source>
</evidence>
<protein>
    <submittedName>
        <fullName evidence="1">Uncharacterized protein</fullName>
    </submittedName>
</protein>
<dbReference type="Proteomes" id="UP001607157">
    <property type="component" value="Unassembled WGS sequence"/>
</dbReference>
<sequence>MKAFLTASVVAIVIAIGASFLLNDQFQTDSQTAFTTEGVRLSTGEGETASY</sequence>
<organism evidence="1 2">
    <name type="scientific">Roseovarius aquimarinus</name>
    <dbReference type="NCBI Taxonomy" id="1229156"/>
    <lineage>
        <taxon>Bacteria</taxon>
        <taxon>Pseudomonadati</taxon>
        <taxon>Pseudomonadota</taxon>
        <taxon>Alphaproteobacteria</taxon>
        <taxon>Rhodobacterales</taxon>
        <taxon>Roseobacteraceae</taxon>
        <taxon>Roseovarius</taxon>
    </lineage>
</organism>
<gene>
    <name evidence="1" type="ORF">ACGRVM_10030</name>
</gene>
<dbReference type="EMBL" id="JBIHMM010000002">
    <property type="protein sequence ID" value="MFH0254233.1"/>
    <property type="molecule type" value="Genomic_DNA"/>
</dbReference>
<dbReference type="RefSeq" id="WP_377170298.1">
    <property type="nucleotide sequence ID" value="NZ_JBHTJC010000002.1"/>
</dbReference>
<reference evidence="1 2" key="1">
    <citation type="submission" date="2024-10" db="EMBL/GenBank/DDBJ databases">
        <authorList>
            <person name="Yang X.-N."/>
        </authorList>
    </citation>
    <scope>NUCLEOTIDE SEQUENCE [LARGE SCALE GENOMIC DNA]</scope>
    <source>
        <strain evidence="1 2">CAU 1059</strain>
    </source>
</reference>
<evidence type="ECO:0000313" key="1">
    <source>
        <dbReference type="EMBL" id="MFH0254233.1"/>
    </source>
</evidence>
<keyword evidence="2" id="KW-1185">Reference proteome</keyword>
<proteinExistence type="predicted"/>
<comment type="caution">
    <text evidence="1">The sequence shown here is derived from an EMBL/GenBank/DDBJ whole genome shotgun (WGS) entry which is preliminary data.</text>
</comment>